<keyword evidence="2" id="KW-0456">Lyase</keyword>
<accession>A0A1S7LM43</accession>
<dbReference type="AlphaFoldDB" id="A0A1S7LM43"/>
<dbReference type="SUPFAM" id="SSF56752">
    <property type="entry name" value="D-aminoacid aminotransferase-like PLP-dependent enzymes"/>
    <property type="match status" value="1"/>
</dbReference>
<dbReference type="Gene3D" id="3.20.10.10">
    <property type="entry name" value="D-amino Acid Aminotransferase, subunit A, domain 2"/>
    <property type="match status" value="1"/>
</dbReference>
<feature type="domain" description="Chorismate-utilising enzyme C-terminal" evidence="1">
    <location>
        <begin position="105"/>
        <end position="359"/>
    </location>
</feature>
<dbReference type="EC" id="4.1.3.27" evidence="2"/>
<dbReference type="Gene3D" id="3.30.470.10">
    <property type="match status" value="1"/>
</dbReference>
<dbReference type="SUPFAM" id="SSF56322">
    <property type="entry name" value="ADC synthase"/>
    <property type="match status" value="1"/>
</dbReference>
<dbReference type="Gene3D" id="3.60.120.10">
    <property type="entry name" value="Anthranilate synthase"/>
    <property type="match status" value="1"/>
</dbReference>
<dbReference type="PANTHER" id="PTHR11236">
    <property type="entry name" value="AMINOBENZOATE/ANTHRANILATE SYNTHASE"/>
    <property type="match status" value="1"/>
</dbReference>
<dbReference type="InterPro" id="IPR005801">
    <property type="entry name" value="ADC_synthase"/>
</dbReference>
<protein>
    <submittedName>
        <fullName evidence="2">Putative para-aminobenzoate synthase component I</fullName>
        <ecNumber evidence="2">4.1.3.27</ecNumber>
    </submittedName>
</protein>
<dbReference type="PRINTS" id="PR00095">
    <property type="entry name" value="ANTSNTHASEI"/>
</dbReference>
<dbReference type="GO" id="GO:0046820">
    <property type="term" value="F:4-amino-4-deoxychorismate synthase activity"/>
    <property type="evidence" value="ECO:0007669"/>
    <property type="project" value="TreeGrafter"/>
</dbReference>
<evidence type="ECO:0000259" key="1">
    <source>
        <dbReference type="Pfam" id="PF00425"/>
    </source>
</evidence>
<reference evidence="2" key="1">
    <citation type="submission" date="2015-04" db="EMBL/GenBank/DDBJ databases">
        <authorList>
            <person name="Syromyatnikov M.Y."/>
            <person name="Popov V.N."/>
        </authorList>
    </citation>
    <scope>NUCLEOTIDE SEQUENCE</scope>
    <source>
        <strain evidence="2">MO-1</strain>
    </source>
</reference>
<dbReference type="InterPro" id="IPR015890">
    <property type="entry name" value="Chorismate_C"/>
</dbReference>
<organism evidence="2">
    <name type="scientific">Magnetococcus massalia (strain MO-1)</name>
    <dbReference type="NCBI Taxonomy" id="451514"/>
    <lineage>
        <taxon>Bacteria</taxon>
        <taxon>Pseudomonadati</taxon>
        <taxon>Pseudomonadota</taxon>
        <taxon>Magnetococcia</taxon>
        <taxon>Magnetococcales</taxon>
        <taxon>Magnetococcaceae</taxon>
        <taxon>Magnetococcus</taxon>
    </lineage>
</organism>
<dbReference type="PANTHER" id="PTHR11236:SF50">
    <property type="entry name" value="AMINODEOXYCHORISMATE SYNTHASE COMPONENT 1"/>
    <property type="match status" value="1"/>
</dbReference>
<dbReference type="GO" id="GO:0000162">
    <property type="term" value="P:L-tryptophan biosynthetic process"/>
    <property type="evidence" value="ECO:0007669"/>
    <property type="project" value="TreeGrafter"/>
</dbReference>
<dbReference type="EMBL" id="LO017727">
    <property type="protein sequence ID" value="CRH07197.1"/>
    <property type="molecule type" value="Genomic_DNA"/>
</dbReference>
<dbReference type="InterPro" id="IPR036038">
    <property type="entry name" value="Aminotransferase-like"/>
</dbReference>
<sequence length="594" mass="66715">MPPLWVDFADWHHPMQFEAPSAQRCALRAQEVAKVIHWAEAQAAAGYWVAGYVTYEAAAAWELPVKLDEAHTPLAWFGRFAAPQAACYPHDLGWHSAQWQAEISKARYEADLAAILQWIEAGDSYQVNHTLRGEITTDTTLQQLFMQRQQQYRFPYALYLEAPHRTIASLSPELFFHRQGDRLTTGPIKGTRTRRADPEQDWAMAHELEGSAKDQAEHVMIVDMARNDLGQVCQTGTIDVPQLMARRSYATVHHLESRVEGCLREQSSLTEIFAALFPAASITGAPKRRTMEIIQQLEGSPRSLYCGAVGVIKPGGEALFNVAIRTLEQRTKGPPQVGLGGGIVADSQAELEWQELGHKGQFLTQQQPQTQQLGLIETMRLEADGTIAWLERHLQRLAQSCRALGIPYNQQEVLQAIKSYPRRELANRSEPSILRLQYNTNGTLALTHRALKRQPQGVRLMLSPWQVDRGDPLLQHKTTRRESLNHLVAMAQKLGCEDVLLTNTAGQITECAMRGLMVKQQGRWQAPPMCDGRQKSLWLEAMEQEMTLNQGSFTLAELKEAEALQVGNAIYGTQQVAELIDHKGERLRVYDALG</sequence>
<name>A0A1S7LM43_MAGMO</name>
<evidence type="ECO:0000313" key="2">
    <source>
        <dbReference type="EMBL" id="CRH07197.1"/>
    </source>
</evidence>
<gene>
    <name evidence="2" type="ORF">MAGMO_3053</name>
</gene>
<dbReference type="GO" id="GO:0016829">
    <property type="term" value="F:lyase activity"/>
    <property type="evidence" value="ECO:0007669"/>
    <property type="project" value="UniProtKB-KW"/>
</dbReference>
<proteinExistence type="predicted"/>
<dbReference type="InterPro" id="IPR019999">
    <property type="entry name" value="Anth_synth_I-like"/>
</dbReference>
<dbReference type="Pfam" id="PF00425">
    <property type="entry name" value="Chorismate_bind"/>
    <property type="match status" value="1"/>
</dbReference>
<dbReference type="InterPro" id="IPR001544">
    <property type="entry name" value="Aminotrans_IV"/>
</dbReference>
<dbReference type="InterPro" id="IPR043131">
    <property type="entry name" value="BCAT-like_N"/>
</dbReference>
<dbReference type="Pfam" id="PF01063">
    <property type="entry name" value="Aminotran_4"/>
    <property type="match status" value="1"/>
</dbReference>
<dbReference type="InterPro" id="IPR043132">
    <property type="entry name" value="BCAT-like_C"/>
</dbReference>